<dbReference type="PANTHER" id="PTHR43056">
    <property type="entry name" value="PEPTIDASE S9 PROLYL OLIGOPEPTIDASE"/>
    <property type="match status" value="1"/>
</dbReference>
<dbReference type="Gene3D" id="2.120.10.30">
    <property type="entry name" value="TolB, C-terminal domain"/>
    <property type="match status" value="1"/>
</dbReference>
<evidence type="ECO:0000313" key="3">
    <source>
        <dbReference type="Proteomes" id="UP001519460"/>
    </source>
</evidence>
<evidence type="ECO:0000313" key="2">
    <source>
        <dbReference type="EMBL" id="KAK7487136.1"/>
    </source>
</evidence>
<accession>A0ABD0KIT0</accession>
<protein>
    <recommendedName>
        <fullName evidence="1">Peptidase S9 prolyl oligopeptidase catalytic domain-containing protein</fullName>
    </recommendedName>
</protein>
<dbReference type="InterPro" id="IPR011042">
    <property type="entry name" value="6-blade_b-propeller_TolB-like"/>
</dbReference>
<dbReference type="PANTHER" id="PTHR43056:SF5">
    <property type="entry name" value="PEPTIDASE S9 PROLYL OLIGOPEPTIDASE CATALYTIC DOMAIN-CONTAINING PROTEIN"/>
    <property type="match status" value="1"/>
</dbReference>
<dbReference type="Gene3D" id="3.40.50.1820">
    <property type="entry name" value="alpha/beta hydrolase"/>
    <property type="match status" value="1"/>
</dbReference>
<dbReference type="AlphaFoldDB" id="A0ABD0KIT0"/>
<dbReference type="SUPFAM" id="SSF82171">
    <property type="entry name" value="DPP6 N-terminal domain-like"/>
    <property type="match status" value="1"/>
</dbReference>
<dbReference type="InterPro" id="IPR001375">
    <property type="entry name" value="Peptidase_S9_cat"/>
</dbReference>
<dbReference type="Pfam" id="PF00326">
    <property type="entry name" value="Peptidase_S9"/>
    <property type="match status" value="1"/>
</dbReference>
<dbReference type="SUPFAM" id="SSF53474">
    <property type="entry name" value="alpha/beta-Hydrolases"/>
    <property type="match status" value="1"/>
</dbReference>
<organism evidence="2 3">
    <name type="scientific">Batillaria attramentaria</name>
    <dbReference type="NCBI Taxonomy" id="370345"/>
    <lineage>
        <taxon>Eukaryota</taxon>
        <taxon>Metazoa</taxon>
        <taxon>Spiralia</taxon>
        <taxon>Lophotrochozoa</taxon>
        <taxon>Mollusca</taxon>
        <taxon>Gastropoda</taxon>
        <taxon>Caenogastropoda</taxon>
        <taxon>Sorbeoconcha</taxon>
        <taxon>Cerithioidea</taxon>
        <taxon>Batillariidae</taxon>
        <taxon>Batillaria</taxon>
    </lineage>
</organism>
<dbReference type="InterPro" id="IPR029058">
    <property type="entry name" value="AB_hydrolase_fold"/>
</dbReference>
<dbReference type="Proteomes" id="UP001519460">
    <property type="component" value="Unassembled WGS sequence"/>
</dbReference>
<evidence type="ECO:0000259" key="1">
    <source>
        <dbReference type="Pfam" id="PF00326"/>
    </source>
</evidence>
<name>A0ABD0KIT0_9CAEN</name>
<sequence>MKISPYGSWKSPISSKLVTTSGVGLVEVKVDINKERTDDVYWTEIRFEEKGRYVVCSANKQTGKIQEWTPSGFNARTTVHEYGGGDFFVYDGAVYFSNFEDQALYVQRSPSAKPEPVTDTSRKWRYADGVFCPQTGCIYCVREDHEVVERGEAKECVNTLVAINPQTKEQTLLAFGADFYSHPRVSPDGKQLCWFQWNHPNMPWDSTEVWVADLDETGDHTVLKTHKKVAGSQESAIEPGWTADNKLLYVSDRSEWWNLYLVVSDDHHVNLVPVPTEIAGPQWTFGKTAYVADPAGSSKILLAQNYELGLLDMETKEYTRLETGFRYNKCLALTTTGDAYFIGSSETSFPCVTRFNIHTKELNIIKESVKNPVEKGYISMPSYVEWQTTEGDKSHGIFYPPQNKDFQAPEGTLPPLLVRAHGGPTGHYFANIDLKLQYFTSRGFAVLLVNYRGSTGLGRTYRHRLRNMWGVFDVDDCCTGVDHLVKQGKVDPHKVCIDGGSAGGYTTLACLTFRDTLKQLMWFYSGASHYGIGDLEALVADTHKFESRYMDTLLCPVSEDGGKVLRERSPSTIQSVSAAPSLSFQGDEDKIVPPNQAEMMYKAVKEKGLATLYVLFKGEQHGFRKAENIQAALDGEFYFFGRVLGFEPADKGVEYKIDNLD</sequence>
<proteinExistence type="predicted"/>
<comment type="caution">
    <text evidence="2">The sequence shown here is derived from an EMBL/GenBank/DDBJ whole genome shotgun (WGS) entry which is preliminary data.</text>
</comment>
<dbReference type="EMBL" id="JACVVK020000169">
    <property type="protein sequence ID" value="KAK7487136.1"/>
    <property type="molecule type" value="Genomic_DNA"/>
</dbReference>
<reference evidence="2 3" key="1">
    <citation type="journal article" date="2023" name="Sci. Data">
        <title>Genome assembly of the Korean intertidal mud-creeper Batillaria attramentaria.</title>
        <authorList>
            <person name="Patra A.K."/>
            <person name="Ho P.T."/>
            <person name="Jun S."/>
            <person name="Lee S.J."/>
            <person name="Kim Y."/>
            <person name="Won Y.J."/>
        </authorList>
    </citation>
    <scope>NUCLEOTIDE SEQUENCE [LARGE SCALE GENOMIC DNA]</scope>
    <source>
        <strain evidence="2">Wonlab-2016</strain>
    </source>
</reference>
<keyword evidence="3" id="KW-1185">Reference proteome</keyword>
<gene>
    <name evidence="2" type="ORF">BaRGS_00021631</name>
</gene>
<dbReference type="InterPro" id="IPR050585">
    <property type="entry name" value="Xaa-Pro_dipeptidyl-ppase/CocE"/>
</dbReference>
<feature type="domain" description="Peptidase S9 prolyl oligopeptidase catalytic" evidence="1">
    <location>
        <begin position="433"/>
        <end position="645"/>
    </location>
</feature>